<dbReference type="RefSeq" id="WP_203935865.1">
    <property type="nucleotide sequence ID" value="NZ_BOON01000054.1"/>
</dbReference>
<reference evidence="4" key="1">
    <citation type="submission" date="2021-01" db="EMBL/GenBank/DDBJ databases">
        <title>Whole genome shotgun sequence of Planosporangium mesophilum NBRC 109066.</title>
        <authorList>
            <person name="Komaki H."/>
            <person name="Tamura T."/>
        </authorList>
    </citation>
    <scope>NUCLEOTIDE SEQUENCE</scope>
    <source>
        <strain evidence="4">NBRC 109066</strain>
    </source>
</reference>
<evidence type="ECO:0000259" key="3">
    <source>
        <dbReference type="Pfam" id="PF07811"/>
    </source>
</evidence>
<evidence type="ECO:0000313" key="4">
    <source>
        <dbReference type="EMBL" id="GII25612.1"/>
    </source>
</evidence>
<feature type="transmembrane region" description="Helical" evidence="2">
    <location>
        <begin position="39"/>
        <end position="59"/>
    </location>
</feature>
<name>A0A8J3X2L4_9ACTN</name>
<organism evidence="4 5">
    <name type="scientific">Planosporangium mesophilum</name>
    <dbReference type="NCBI Taxonomy" id="689768"/>
    <lineage>
        <taxon>Bacteria</taxon>
        <taxon>Bacillati</taxon>
        <taxon>Actinomycetota</taxon>
        <taxon>Actinomycetes</taxon>
        <taxon>Micromonosporales</taxon>
        <taxon>Micromonosporaceae</taxon>
        <taxon>Planosporangium</taxon>
    </lineage>
</organism>
<evidence type="ECO:0000256" key="1">
    <source>
        <dbReference type="SAM" id="MobiDB-lite"/>
    </source>
</evidence>
<dbReference type="Proteomes" id="UP000599074">
    <property type="component" value="Unassembled WGS sequence"/>
</dbReference>
<dbReference type="EMBL" id="BOON01000054">
    <property type="protein sequence ID" value="GII25612.1"/>
    <property type="molecule type" value="Genomic_DNA"/>
</dbReference>
<dbReference type="AlphaFoldDB" id="A0A8J3X2L4"/>
<evidence type="ECO:0000256" key="2">
    <source>
        <dbReference type="SAM" id="Phobius"/>
    </source>
</evidence>
<feature type="region of interest" description="Disordered" evidence="1">
    <location>
        <begin position="1"/>
        <end position="36"/>
    </location>
</feature>
<feature type="domain" description="TadE-like" evidence="3">
    <location>
        <begin position="38"/>
        <end position="80"/>
    </location>
</feature>
<sequence>MTRTGGPVVARRAVAGPARTHQTEHDRAGRHPAHRDRGAAAVEMALVLPLLLFVVFGVIDFGRMLNTQITLTEAAREGARAVALHQSADARVQAATTNLRGVTHTDVACPATGSASADAVVTTRVQFTFATPLAALAPMFGGAVGSSVTLTGKGIMPCVG</sequence>
<comment type="caution">
    <text evidence="4">The sequence shown here is derived from an EMBL/GenBank/DDBJ whole genome shotgun (WGS) entry which is preliminary data.</text>
</comment>
<feature type="compositionally biased region" description="Low complexity" evidence="1">
    <location>
        <begin position="1"/>
        <end position="20"/>
    </location>
</feature>
<proteinExistence type="predicted"/>
<keyword evidence="2" id="KW-0812">Transmembrane</keyword>
<evidence type="ECO:0000313" key="5">
    <source>
        <dbReference type="Proteomes" id="UP000599074"/>
    </source>
</evidence>
<dbReference type="Pfam" id="PF07811">
    <property type="entry name" value="TadE"/>
    <property type="match status" value="1"/>
</dbReference>
<keyword evidence="2" id="KW-0472">Membrane</keyword>
<protein>
    <recommendedName>
        <fullName evidence="3">TadE-like domain-containing protein</fullName>
    </recommendedName>
</protein>
<keyword evidence="5" id="KW-1185">Reference proteome</keyword>
<accession>A0A8J3X2L4</accession>
<dbReference type="InterPro" id="IPR012495">
    <property type="entry name" value="TadE-like_dom"/>
</dbReference>
<keyword evidence="2" id="KW-1133">Transmembrane helix</keyword>
<gene>
    <name evidence="4" type="ORF">Pme01_52090</name>
</gene>